<feature type="transmembrane region" description="Helical" evidence="1">
    <location>
        <begin position="356"/>
        <end position="373"/>
    </location>
</feature>
<organism evidence="2 3">
    <name type="scientific">Roseburia zhanii</name>
    <dbReference type="NCBI Taxonomy" id="2763064"/>
    <lineage>
        <taxon>Bacteria</taxon>
        <taxon>Bacillati</taxon>
        <taxon>Bacillota</taxon>
        <taxon>Clostridia</taxon>
        <taxon>Lachnospirales</taxon>
        <taxon>Lachnospiraceae</taxon>
        <taxon>Roseburia</taxon>
    </lineage>
</organism>
<evidence type="ECO:0000313" key="3">
    <source>
        <dbReference type="Proteomes" id="UP000606720"/>
    </source>
</evidence>
<comment type="caution">
    <text evidence="2">The sequence shown here is derived from an EMBL/GenBank/DDBJ whole genome shotgun (WGS) entry which is preliminary data.</text>
</comment>
<keyword evidence="1" id="KW-1133">Transmembrane helix</keyword>
<dbReference type="PANTHER" id="PTHR38454">
    <property type="entry name" value="INTEGRAL MEMBRANE PROTEIN-RELATED"/>
    <property type="match status" value="1"/>
</dbReference>
<reference evidence="2" key="1">
    <citation type="submission" date="2020-08" db="EMBL/GenBank/DDBJ databases">
        <title>Genome public.</title>
        <authorList>
            <person name="Liu C."/>
            <person name="Sun Q."/>
        </authorList>
    </citation>
    <scope>NUCLEOTIDE SEQUENCE</scope>
    <source>
        <strain evidence="2">BX1005</strain>
    </source>
</reference>
<dbReference type="PANTHER" id="PTHR38454:SF1">
    <property type="entry name" value="INTEGRAL MEMBRANE PROTEIN"/>
    <property type="match status" value="1"/>
</dbReference>
<feature type="transmembrane region" description="Helical" evidence="1">
    <location>
        <begin position="380"/>
        <end position="399"/>
    </location>
</feature>
<proteinExistence type="predicted"/>
<keyword evidence="1" id="KW-0812">Transmembrane</keyword>
<evidence type="ECO:0000313" key="2">
    <source>
        <dbReference type="EMBL" id="MBC5713546.1"/>
    </source>
</evidence>
<sequence length="827" mass="93435">MDRLKKDRGVYACAFLLPFLIVSIICIKNQVYPFGENCILHIDMYHQYEPFFTELMDKLKNGGSLLYSFRIGLGSDFVSLFAYYLASPFNWLSVCIPKGYVIEFMTVLILIKTGLCGLTFVIYQKKHYGLVSYAGVIFAGFYALSGYMAAYYWNIMWLDCLVLAPLVVAGLERLVKKKDAGLYCISLAISILSNFYISIMLCIFLVLYAMILLAEETENIRQKVQVFFRFALYSLLAGGMGAVLIFPEIAILSYSGSSGVSFPDTVEWYFDLISMLARHCNNVTVYTGQEHWPNLYCGAAVFLCLVLYLCNRKISWKKKLHRVLLIVFFWLSFSNNMLDFIWHGMHFPDSLPGREVYLYVFLLVTMAYEVYVLKEGNTRFHIVLGVIVTAAFLGVSAYVADTGQVAVRSLLLTGAFTFFYGIFMIVQKSSDQERKLFASYMLGTLAILELFMNYDTTGISTVSRTDYTKNWESVQTLLEQVDAMDAEPFYRVEENERLTKNDAAIYGYSSSTIFSSLMNIGVSRYYRSLGMEGGKNFYSYSGATPLTSAMLSVKYLISKSPYLESPLRTLVAQDGINYIYKNAYTLPLGFMLDTDFEYRCALVQGMAVRNLNRFAKNLGATEDMLVPFDGIVDAGDEKTTVTAAEDGYLYATYTDTSVTNITVKNGERTQKFNKCDHGYILDLGWCQAGDVVEITNTNKVSEFKVAVYSLNMDALQTAYQTLNAQTYTVDTFEDTKITGHITVEKAGDLILSIPNEAGFRVSVDGKETECQTFMNSMIKIPLEEGTHEVTLQYMTPGLKMGAAVSISCLFLFILLCIWYQKREKEVL</sequence>
<feature type="transmembrane region" description="Helical" evidence="1">
    <location>
        <begin position="323"/>
        <end position="344"/>
    </location>
</feature>
<feature type="transmembrane region" description="Helical" evidence="1">
    <location>
        <begin position="437"/>
        <end position="454"/>
    </location>
</feature>
<feature type="transmembrane region" description="Helical" evidence="1">
    <location>
        <begin position="800"/>
        <end position="819"/>
    </location>
</feature>
<keyword evidence="1" id="KW-0472">Membrane</keyword>
<dbReference type="InterPro" id="IPR018580">
    <property type="entry name" value="Uncharacterised_YfhO"/>
</dbReference>
<feature type="transmembrane region" description="Helical" evidence="1">
    <location>
        <begin position="9"/>
        <end position="27"/>
    </location>
</feature>
<feature type="transmembrane region" description="Helical" evidence="1">
    <location>
        <begin position="226"/>
        <end position="246"/>
    </location>
</feature>
<evidence type="ECO:0000256" key="1">
    <source>
        <dbReference type="SAM" id="Phobius"/>
    </source>
</evidence>
<dbReference type="AlphaFoldDB" id="A0A923LNS2"/>
<feature type="transmembrane region" description="Helical" evidence="1">
    <location>
        <begin position="405"/>
        <end position="425"/>
    </location>
</feature>
<dbReference type="RefSeq" id="WP_186866456.1">
    <property type="nucleotide sequence ID" value="NZ_JACOPH010000002.1"/>
</dbReference>
<feature type="transmembrane region" description="Helical" evidence="1">
    <location>
        <begin position="191"/>
        <end position="214"/>
    </location>
</feature>
<protein>
    <submittedName>
        <fullName evidence="2">YfhO family protein</fullName>
    </submittedName>
</protein>
<feature type="transmembrane region" description="Helical" evidence="1">
    <location>
        <begin position="128"/>
        <end position="144"/>
    </location>
</feature>
<keyword evidence="3" id="KW-1185">Reference proteome</keyword>
<dbReference type="Pfam" id="PF09586">
    <property type="entry name" value="YfhO"/>
    <property type="match status" value="2"/>
</dbReference>
<accession>A0A923LNS2</accession>
<gene>
    <name evidence="2" type="ORF">H8S17_04845</name>
</gene>
<name>A0A923LNS2_9FIRM</name>
<dbReference type="EMBL" id="JACOPH010000002">
    <property type="protein sequence ID" value="MBC5713546.1"/>
    <property type="molecule type" value="Genomic_DNA"/>
</dbReference>
<feature type="transmembrane region" description="Helical" evidence="1">
    <location>
        <begin position="292"/>
        <end position="311"/>
    </location>
</feature>
<feature type="transmembrane region" description="Helical" evidence="1">
    <location>
        <begin position="65"/>
        <end position="87"/>
    </location>
</feature>
<feature type="transmembrane region" description="Helical" evidence="1">
    <location>
        <begin position="99"/>
        <end position="122"/>
    </location>
</feature>
<dbReference type="Proteomes" id="UP000606720">
    <property type="component" value="Unassembled WGS sequence"/>
</dbReference>